<dbReference type="InterPro" id="IPR022770">
    <property type="entry name" value="IucA/IucC-like_C"/>
</dbReference>
<evidence type="ECO:0000259" key="4">
    <source>
        <dbReference type="Pfam" id="PF06276"/>
    </source>
</evidence>
<keyword evidence="6" id="KW-1185">Reference proteome</keyword>
<reference evidence="5 6" key="1">
    <citation type="journal article" date="2012" name="BMC Genomics">
        <title>Comparative genomic analysis of the genus Staphylococcus including Staphylococcus aureus and its newly described sister species Staphylococcus simiae.</title>
        <authorList>
            <person name="Suzuki H."/>
            <person name="Lefebure T."/>
            <person name="Pavinski Bitar P."/>
            <person name="Stanhope M.J."/>
        </authorList>
    </citation>
    <scope>NUCLEOTIDE SEQUENCE [LARGE SCALE GENOMIC DNA]</scope>
    <source>
        <strain evidence="5 6">CCM 7213</strain>
    </source>
</reference>
<evidence type="ECO:0000256" key="1">
    <source>
        <dbReference type="ARBA" id="ARBA00004924"/>
    </source>
</evidence>
<dbReference type="InterPro" id="IPR037455">
    <property type="entry name" value="LucA/IucC-like"/>
</dbReference>
<feature type="domain" description="Aerobactin siderophore biosynthesis IucA/IucC N-terminal" evidence="3">
    <location>
        <begin position="193"/>
        <end position="435"/>
    </location>
</feature>
<evidence type="ECO:0000313" key="6">
    <source>
        <dbReference type="Proteomes" id="UP000005413"/>
    </source>
</evidence>
<accession>G5JJM2</accession>
<comment type="similarity">
    <text evidence="2">Belongs to the IucA/IucC family.</text>
</comment>
<dbReference type="RefSeq" id="WP_002464377.1">
    <property type="nucleotide sequence ID" value="NZ_AEUN01000452.1"/>
</dbReference>
<dbReference type="PANTHER" id="PTHR34384:SF6">
    <property type="entry name" value="STAPHYLOFERRIN B SYNTHASE"/>
    <property type="match status" value="1"/>
</dbReference>
<dbReference type="Pfam" id="PF04183">
    <property type="entry name" value="IucA_IucC"/>
    <property type="match status" value="1"/>
</dbReference>
<dbReference type="Proteomes" id="UP000005413">
    <property type="component" value="Unassembled WGS sequence"/>
</dbReference>
<proteinExistence type="inferred from homology"/>
<dbReference type="AlphaFoldDB" id="G5JJM2"/>
<evidence type="ECO:0000256" key="2">
    <source>
        <dbReference type="ARBA" id="ARBA00007832"/>
    </source>
</evidence>
<sequence>MKSNLMYKERQLKLNQNEVETYHFLQQYDNDWASIFKAYILQGRDKITQRLVTSLHRENLVHAAEHSRIINKTAIASLDIPSEQVLEISFPQSQQILYAPIIGQHAFNRIDVIGPFYLRHTSHHDVYRIQHPNELLDIILNEQPEYQNAASEQFRQDLINSANNMSFALSYQYYTMQQHHVPLYDLITQNEDSYLRSEQSVIEGHPLHPGAKLRKGLNAAETFKYSSEFAQVIDLNVMLIHQTVSRTMSLDTDYNLIIREQFPELVQQLQTEFSDINIDDYHVMIVHPWQLTDVLHRDYQLEIDQQLIRVSSKTLPYYAGLSFRTLVPKFPSQLPHIKLSTNVHITGEIRTLSEQTTHNGPIMTKILNDILANDTLFNRDHADVIAEIAGIHFYTANDKGDYQTERSEQLGTLFRQNIYDLIPSNVTPVIPSSLVANYPYNDETPVITLIKQYQQTMPDCSFEQAAQLWITMYSKALLGLVVPLVTKYGIALEAHLQNTIATFKDNGLIDKMYIRDFEGLRIDETQLNKMGYRTDHFHEKSRILTDSKTSVFNKAFYSTVQNHLGEIILTIAQYSEVQALEHDLWQNVQHILLELFEQIEQSFVTVSDHNQQVTYNERINEFKDTMFSPMIDYKCVTTMRLEDEAHHYTYIKVNNPLKL</sequence>
<protein>
    <recommendedName>
        <fullName evidence="7">Siderophore biosynthesis protein</fullName>
    </recommendedName>
</protein>
<dbReference type="GO" id="GO:0019290">
    <property type="term" value="P:siderophore biosynthetic process"/>
    <property type="evidence" value="ECO:0007669"/>
    <property type="project" value="InterPro"/>
</dbReference>
<dbReference type="InterPro" id="IPR007310">
    <property type="entry name" value="Aerobactin_biosyn_IucA/IucC_N"/>
</dbReference>
<evidence type="ECO:0008006" key="7">
    <source>
        <dbReference type="Google" id="ProtNLM"/>
    </source>
</evidence>
<dbReference type="Pfam" id="PF06276">
    <property type="entry name" value="FhuF"/>
    <property type="match status" value="1"/>
</dbReference>
<organism evidence="5 6">
    <name type="scientific">Staphylococcus simiae CCM 7213 = CCUG 51256</name>
    <dbReference type="NCBI Taxonomy" id="911238"/>
    <lineage>
        <taxon>Bacteria</taxon>
        <taxon>Bacillati</taxon>
        <taxon>Bacillota</taxon>
        <taxon>Bacilli</taxon>
        <taxon>Bacillales</taxon>
        <taxon>Staphylococcaceae</taxon>
        <taxon>Staphylococcus</taxon>
    </lineage>
</organism>
<gene>
    <name evidence="5" type="ORF">SS7213T_08407</name>
</gene>
<dbReference type="PANTHER" id="PTHR34384">
    <property type="entry name" value="L-2,3-DIAMINOPROPANOATE--CITRATE LIGASE"/>
    <property type="match status" value="1"/>
</dbReference>
<dbReference type="Gene3D" id="1.10.510.40">
    <property type="match status" value="1"/>
</dbReference>
<name>G5JJM2_9STAP</name>
<dbReference type="PATRIC" id="fig|911238.3.peg.1456"/>
<comment type="pathway">
    <text evidence="1">Siderophore biosynthesis.</text>
</comment>
<feature type="domain" description="Aerobactin siderophore biosynthesis IucA/IucC-like C-terminal" evidence="4">
    <location>
        <begin position="467"/>
        <end position="648"/>
    </location>
</feature>
<dbReference type="GO" id="GO:0016881">
    <property type="term" value="F:acid-amino acid ligase activity"/>
    <property type="evidence" value="ECO:0007669"/>
    <property type="project" value="UniProtKB-ARBA"/>
</dbReference>
<dbReference type="EMBL" id="AEUN01000452">
    <property type="protein sequence ID" value="EHJ07620.1"/>
    <property type="molecule type" value="Genomic_DNA"/>
</dbReference>
<dbReference type="OrthoDB" id="495728at2"/>
<comment type="caution">
    <text evidence="5">The sequence shown here is derived from an EMBL/GenBank/DDBJ whole genome shotgun (WGS) entry which is preliminary data.</text>
</comment>
<evidence type="ECO:0000259" key="3">
    <source>
        <dbReference type="Pfam" id="PF04183"/>
    </source>
</evidence>
<evidence type="ECO:0000313" key="5">
    <source>
        <dbReference type="EMBL" id="EHJ07620.1"/>
    </source>
</evidence>